<dbReference type="InterPro" id="IPR027417">
    <property type="entry name" value="P-loop_NTPase"/>
</dbReference>
<dbReference type="InterPro" id="IPR038729">
    <property type="entry name" value="Rad50/SbcC_AAA"/>
</dbReference>
<organism evidence="7 8">
    <name type="scientific">Motilibacter rhizosphaerae</name>
    <dbReference type="NCBI Taxonomy" id="598652"/>
    <lineage>
        <taxon>Bacteria</taxon>
        <taxon>Bacillati</taxon>
        <taxon>Actinomycetota</taxon>
        <taxon>Actinomycetes</taxon>
        <taxon>Motilibacterales</taxon>
        <taxon>Motilibacteraceae</taxon>
        <taxon>Motilibacter</taxon>
    </lineage>
</organism>
<comment type="subunit">
    <text evidence="2">Heterodimer of SbcC and SbcD.</text>
</comment>
<keyword evidence="7" id="KW-0269">Exonuclease</keyword>
<dbReference type="EMBL" id="SGXD01000005">
    <property type="protein sequence ID" value="RZS80197.1"/>
    <property type="molecule type" value="Genomic_DNA"/>
</dbReference>
<reference evidence="7 8" key="1">
    <citation type="submission" date="2019-02" db="EMBL/GenBank/DDBJ databases">
        <title>Genomic Encyclopedia of Type Strains, Phase IV (KMG-IV): sequencing the most valuable type-strain genomes for metagenomic binning, comparative biology and taxonomic classification.</title>
        <authorList>
            <person name="Goeker M."/>
        </authorList>
    </citation>
    <scope>NUCLEOTIDE SEQUENCE [LARGE SCALE GENOMIC DNA]</scope>
    <source>
        <strain evidence="7 8">DSM 45622</strain>
    </source>
</reference>
<evidence type="ECO:0000256" key="4">
    <source>
        <dbReference type="SAM" id="Coils"/>
    </source>
</evidence>
<dbReference type="GO" id="GO:0006302">
    <property type="term" value="P:double-strand break repair"/>
    <property type="evidence" value="ECO:0007669"/>
    <property type="project" value="InterPro"/>
</dbReference>
<comment type="similarity">
    <text evidence="1">Belongs to the SMC family. SbcC subfamily.</text>
</comment>
<feature type="compositionally biased region" description="Low complexity" evidence="5">
    <location>
        <begin position="225"/>
        <end position="249"/>
    </location>
</feature>
<name>A0A4Q7NC61_9ACTN</name>
<proteinExistence type="inferred from homology"/>
<dbReference type="SUPFAM" id="SSF52540">
    <property type="entry name" value="P-loop containing nucleoside triphosphate hydrolases"/>
    <property type="match status" value="1"/>
</dbReference>
<feature type="coiled-coil region" evidence="4">
    <location>
        <begin position="638"/>
        <end position="787"/>
    </location>
</feature>
<evidence type="ECO:0000256" key="3">
    <source>
        <dbReference type="ARBA" id="ARBA00013368"/>
    </source>
</evidence>
<dbReference type="RefSeq" id="WP_130494392.1">
    <property type="nucleotide sequence ID" value="NZ_SGXD01000005.1"/>
</dbReference>
<evidence type="ECO:0000313" key="8">
    <source>
        <dbReference type="Proteomes" id="UP000293638"/>
    </source>
</evidence>
<comment type="caution">
    <text evidence="7">The sequence shown here is derived from an EMBL/GenBank/DDBJ whole genome shotgun (WGS) entry which is preliminary data.</text>
</comment>
<protein>
    <recommendedName>
        <fullName evidence="3">Nuclease SbcCD subunit C</fullName>
    </recommendedName>
</protein>
<evidence type="ECO:0000256" key="2">
    <source>
        <dbReference type="ARBA" id="ARBA00011322"/>
    </source>
</evidence>
<dbReference type="OrthoDB" id="9795626at2"/>
<feature type="region of interest" description="Disordered" evidence="5">
    <location>
        <begin position="225"/>
        <end position="286"/>
    </location>
</feature>
<dbReference type="AlphaFoldDB" id="A0A4Q7NC61"/>
<keyword evidence="7" id="KW-0540">Nuclease</keyword>
<evidence type="ECO:0000259" key="6">
    <source>
        <dbReference type="Pfam" id="PF13476"/>
    </source>
</evidence>
<gene>
    <name evidence="7" type="ORF">EV189_3680</name>
</gene>
<dbReference type="Pfam" id="PF13558">
    <property type="entry name" value="SbcC_Walker_B"/>
    <property type="match status" value="1"/>
</dbReference>
<keyword evidence="4" id="KW-0175">Coiled coil</keyword>
<keyword evidence="7" id="KW-0378">Hydrolase</keyword>
<keyword evidence="8" id="KW-1185">Reference proteome</keyword>
<feature type="region of interest" description="Disordered" evidence="5">
    <location>
        <begin position="1043"/>
        <end position="1072"/>
    </location>
</feature>
<dbReference type="Gene3D" id="3.40.50.300">
    <property type="entry name" value="P-loop containing nucleotide triphosphate hydrolases"/>
    <property type="match status" value="2"/>
</dbReference>
<feature type="compositionally biased region" description="Low complexity" evidence="5">
    <location>
        <begin position="275"/>
        <end position="286"/>
    </location>
</feature>
<evidence type="ECO:0000256" key="1">
    <source>
        <dbReference type="ARBA" id="ARBA00006930"/>
    </source>
</evidence>
<feature type="compositionally biased region" description="Gly residues" evidence="5">
    <location>
        <begin position="264"/>
        <end position="274"/>
    </location>
</feature>
<dbReference type="PANTHER" id="PTHR32114">
    <property type="entry name" value="ABC TRANSPORTER ABCH.3"/>
    <property type="match status" value="1"/>
</dbReference>
<evidence type="ECO:0000313" key="7">
    <source>
        <dbReference type="EMBL" id="RZS80197.1"/>
    </source>
</evidence>
<evidence type="ECO:0000256" key="5">
    <source>
        <dbReference type="SAM" id="MobiDB-lite"/>
    </source>
</evidence>
<dbReference type="Pfam" id="PF13476">
    <property type="entry name" value="AAA_23"/>
    <property type="match status" value="1"/>
</dbReference>
<accession>A0A4Q7NC61</accession>
<dbReference type="GO" id="GO:0016887">
    <property type="term" value="F:ATP hydrolysis activity"/>
    <property type="evidence" value="ECO:0007669"/>
    <property type="project" value="InterPro"/>
</dbReference>
<dbReference type="PANTHER" id="PTHR32114:SF2">
    <property type="entry name" value="ABC TRANSPORTER ABCH.3"/>
    <property type="match status" value="1"/>
</dbReference>
<dbReference type="GO" id="GO:0004527">
    <property type="term" value="F:exonuclease activity"/>
    <property type="evidence" value="ECO:0007669"/>
    <property type="project" value="UniProtKB-KW"/>
</dbReference>
<sequence length="1072" mass="109837">MRLHSLTVTAFGPFAGTVELDVDALHDAGLFLLSGPTGAGKTTLLDAVVFALYGAVPGARRAAGHLRSDHADAGAAPEVVLELTVRGRRLRVRRRAAWDRPKRRGTGTVREQARVSVEELGCDGPQVLSTRLDEAGHLLRELVGMTQDQFCQVVLLPQGEFARFLRADADERRAILQTLFGTGRFAAVEAWLAERRRATARLVEELQGELEVSLGRVDQAAGDAARHGAAVADDAPPAAGPDDTAGAAGSHDPADTADTADTAGAGGPGDGAGADGADPAAGAPDPLTAAQDRVRRLSAAARAQADAAVVELRAARDREAAARAQAGDAAQLAADTADAQELERRRGALAAAAVERPRWTAERAAALRAAPVAGLLPVAAAAERAASTAGRARDAVRRELPGPLRGQPSPALGDLLAATRGELAVLEQLMAETAPTRWASDLARLTSTVAAERAAVDAAGLRRDALPQRRALLAAALDAAAAAAAEEPALERELAAARAARSAADEAAVLATQLTAAATRAQDLRGRGLDAKEAWLAARSRRLDAMAAELAAGLLPGDPCPVCGSAEHPAPALGGADAAVDEERARRSADAAEARAAAAAEQEAGLRARAAAAAARAGDDPAVLAARCTGLEARWVASRTAREEAARSRAALDALAEEERSTSAEVLRATGALAGLEAELAALGRERAAAEERRTAARGEDPDVEQRHARLGDLVHRVERVLDAERQAEATAARAAAAREEAEQAATAAGFPDAAAAAAASLPPAELAALETRLQALDREEAALAERLAEPRFSGGRLEALLGGDPEAPARELAAATEELARAAAALEGAVAAQGLASRRAVELEGLVLEVDDRVERLRPAQSDAVLAERLSRLVEGAGGDNALRMRLSAYVLAARLEQVAEAATERLQRMSSGRYSLVHSDGAGAGRGRAGLGLQVVDAWTGVARDPGTLSGGEAFTASLALALGLSDVVTAEAGGAVIETLFVDEGFGSLDEDTLDEVLDVLDGLREGGRAVGVVSHVAELRARVPVQVLVDKGRQGSSVSVTGLVPRGPGAAPAGDRASAGAAGSRTAA</sequence>
<dbReference type="Proteomes" id="UP000293638">
    <property type="component" value="Unassembled WGS sequence"/>
</dbReference>
<feature type="domain" description="Rad50/SbcC-type AAA" evidence="6">
    <location>
        <begin position="5"/>
        <end position="180"/>
    </location>
</feature>
<feature type="compositionally biased region" description="Low complexity" evidence="5">
    <location>
        <begin position="1049"/>
        <end position="1072"/>
    </location>
</feature>